<gene>
    <name evidence="1" type="ORF">HGO97_011245</name>
</gene>
<keyword evidence="2" id="KW-1185">Reference proteome</keyword>
<protein>
    <submittedName>
        <fullName evidence="1">Uncharacterized protein</fullName>
    </submittedName>
</protein>
<evidence type="ECO:0000313" key="1">
    <source>
        <dbReference type="EMBL" id="MBU3876386.1"/>
    </source>
</evidence>
<name>A0ABS6D5D7_9FIRM</name>
<evidence type="ECO:0000313" key="2">
    <source>
        <dbReference type="Proteomes" id="UP000723714"/>
    </source>
</evidence>
<organism evidence="1 2">
    <name type="scientific">Faecalicatena faecalis</name>
    <dbReference type="NCBI Taxonomy" id="2726362"/>
    <lineage>
        <taxon>Bacteria</taxon>
        <taxon>Bacillati</taxon>
        <taxon>Bacillota</taxon>
        <taxon>Clostridia</taxon>
        <taxon>Lachnospirales</taxon>
        <taxon>Lachnospiraceae</taxon>
        <taxon>Faecalicatena</taxon>
    </lineage>
</organism>
<proteinExistence type="predicted"/>
<reference evidence="1 2" key="1">
    <citation type="submission" date="2021-06" db="EMBL/GenBank/DDBJ databases">
        <title>Faecalicatena sp. nov. isolated from porcine feces.</title>
        <authorList>
            <person name="Oh B.S."/>
            <person name="Lee J.H."/>
        </authorList>
    </citation>
    <scope>NUCLEOTIDE SEQUENCE [LARGE SCALE GENOMIC DNA]</scope>
    <source>
        <strain evidence="1 2">AGMB00832</strain>
    </source>
</reference>
<sequence length="72" mass="8491">MSKYDALWKYVQDNGRQSYKLTFDEIAEIAGTAIDHSFLKYKKELTEYGYQVGKISMKEQTVIFNKIEEDEL</sequence>
<dbReference type="RefSeq" id="WP_216241673.1">
    <property type="nucleotide sequence ID" value="NZ_JABACJ020000009.1"/>
</dbReference>
<comment type="caution">
    <text evidence="1">The sequence shown here is derived from an EMBL/GenBank/DDBJ whole genome shotgun (WGS) entry which is preliminary data.</text>
</comment>
<dbReference type="Proteomes" id="UP000723714">
    <property type="component" value="Unassembled WGS sequence"/>
</dbReference>
<dbReference type="EMBL" id="JABACJ020000009">
    <property type="protein sequence ID" value="MBU3876386.1"/>
    <property type="molecule type" value="Genomic_DNA"/>
</dbReference>
<accession>A0ABS6D5D7</accession>